<reference evidence="7" key="1">
    <citation type="submission" date="2021-10" db="EMBL/GenBank/DDBJ databases">
        <authorList>
            <person name="Piombo E."/>
        </authorList>
    </citation>
    <scope>NUCLEOTIDE SEQUENCE</scope>
</reference>
<dbReference type="InterPro" id="IPR011009">
    <property type="entry name" value="Kinase-like_dom_sf"/>
</dbReference>
<comment type="caution">
    <text evidence="7">The sequence shown here is derived from an EMBL/GenBank/DDBJ whole genome shotgun (WGS) entry which is preliminary data.</text>
</comment>
<dbReference type="PANTHER" id="PTHR24058">
    <property type="entry name" value="DUAL SPECIFICITY PROTEIN KINASE"/>
    <property type="match status" value="1"/>
</dbReference>
<keyword evidence="1" id="KW-0723">Serine/threonine-protein kinase</keyword>
<proteinExistence type="predicted"/>
<organism evidence="7 8">
    <name type="scientific">Clonostachys solani</name>
    <dbReference type="NCBI Taxonomy" id="160281"/>
    <lineage>
        <taxon>Eukaryota</taxon>
        <taxon>Fungi</taxon>
        <taxon>Dikarya</taxon>
        <taxon>Ascomycota</taxon>
        <taxon>Pezizomycotina</taxon>
        <taxon>Sordariomycetes</taxon>
        <taxon>Hypocreomycetidae</taxon>
        <taxon>Hypocreales</taxon>
        <taxon>Bionectriaceae</taxon>
        <taxon>Clonostachys</taxon>
    </lineage>
</organism>
<dbReference type="GO" id="GO:0004674">
    <property type="term" value="F:protein serine/threonine kinase activity"/>
    <property type="evidence" value="ECO:0007669"/>
    <property type="project" value="UniProtKB-KW"/>
</dbReference>
<gene>
    <name evidence="7" type="ORF">CSOL1703_00010348</name>
</gene>
<dbReference type="AlphaFoldDB" id="A0A9N9W9Y7"/>
<dbReference type="Proteomes" id="UP000775872">
    <property type="component" value="Unassembled WGS sequence"/>
</dbReference>
<evidence type="ECO:0000256" key="2">
    <source>
        <dbReference type="ARBA" id="ARBA00022679"/>
    </source>
</evidence>
<keyword evidence="8" id="KW-1185">Reference proteome</keyword>
<dbReference type="Pfam" id="PF00069">
    <property type="entry name" value="Pkinase"/>
    <property type="match status" value="1"/>
</dbReference>
<keyword evidence="3" id="KW-0547">Nucleotide-binding</keyword>
<evidence type="ECO:0000256" key="4">
    <source>
        <dbReference type="ARBA" id="ARBA00022777"/>
    </source>
</evidence>
<evidence type="ECO:0000256" key="5">
    <source>
        <dbReference type="ARBA" id="ARBA00022840"/>
    </source>
</evidence>
<dbReference type="Gene3D" id="1.10.510.10">
    <property type="entry name" value="Transferase(Phosphotransferase) domain 1"/>
    <property type="match status" value="1"/>
</dbReference>
<accession>A0A9N9W9Y7</accession>
<sequence length="174" mass="19921">MSDFGAAVRGDLKRNHDAQPEVYRSPEVMLEVTWSYPIDIWNVGVMRWDIFEGKHLFHGIDPKDTAYSTRAHLEEVIGMLGMPPLDLIKVGSRSDEFLTDDVRVSLPCYSPHYSISQWKADVPIPANSGLAQSELNLEGDEKQEFLRFVGGMLQWSPEDRKTPKELLQDPWLYN</sequence>
<dbReference type="PROSITE" id="PS50011">
    <property type="entry name" value="PROTEIN_KINASE_DOM"/>
    <property type="match status" value="1"/>
</dbReference>
<evidence type="ECO:0000313" key="8">
    <source>
        <dbReference type="Proteomes" id="UP000775872"/>
    </source>
</evidence>
<dbReference type="InterPro" id="IPR000719">
    <property type="entry name" value="Prot_kinase_dom"/>
</dbReference>
<evidence type="ECO:0000256" key="1">
    <source>
        <dbReference type="ARBA" id="ARBA00022527"/>
    </source>
</evidence>
<dbReference type="GO" id="GO:0005524">
    <property type="term" value="F:ATP binding"/>
    <property type="evidence" value="ECO:0007669"/>
    <property type="project" value="UniProtKB-KW"/>
</dbReference>
<dbReference type="SUPFAM" id="SSF56112">
    <property type="entry name" value="Protein kinase-like (PK-like)"/>
    <property type="match status" value="1"/>
</dbReference>
<keyword evidence="4" id="KW-0418">Kinase</keyword>
<evidence type="ECO:0000256" key="3">
    <source>
        <dbReference type="ARBA" id="ARBA00022741"/>
    </source>
</evidence>
<keyword evidence="2" id="KW-0808">Transferase</keyword>
<feature type="domain" description="Protein kinase" evidence="6">
    <location>
        <begin position="1"/>
        <end position="172"/>
    </location>
</feature>
<name>A0A9N9W9Y7_9HYPO</name>
<protein>
    <recommendedName>
        <fullName evidence="6">Protein kinase domain-containing protein</fullName>
    </recommendedName>
</protein>
<evidence type="ECO:0000313" key="7">
    <source>
        <dbReference type="EMBL" id="CAH0044611.1"/>
    </source>
</evidence>
<keyword evidence="5" id="KW-0067">ATP-binding</keyword>
<dbReference type="EMBL" id="CABFOC020000007">
    <property type="protein sequence ID" value="CAH0044611.1"/>
    <property type="molecule type" value="Genomic_DNA"/>
</dbReference>
<dbReference type="InterPro" id="IPR050494">
    <property type="entry name" value="Ser_Thr_dual-spec_kinase"/>
</dbReference>
<evidence type="ECO:0000259" key="6">
    <source>
        <dbReference type="PROSITE" id="PS50011"/>
    </source>
</evidence>
<dbReference type="OrthoDB" id="5979581at2759"/>